<keyword evidence="4" id="KW-0539">Nucleus</keyword>
<dbReference type="PROSITE" id="PS50217">
    <property type="entry name" value="BZIP"/>
    <property type="match status" value="1"/>
</dbReference>
<comment type="caution">
    <text evidence="7">The sequence shown here is derived from an EMBL/GenBank/DDBJ whole genome shotgun (WGS) entry which is preliminary data.</text>
</comment>
<proteinExistence type="predicted"/>
<evidence type="ECO:0000313" key="7">
    <source>
        <dbReference type="EMBL" id="CAL8085733.1"/>
    </source>
</evidence>
<protein>
    <recommendedName>
        <fullName evidence="6">BZIP domain-containing protein</fullName>
    </recommendedName>
</protein>
<gene>
    <name evidence="7" type="ORF">ODALV1_LOCUS6212</name>
</gene>
<dbReference type="EMBL" id="CAXLJM020000019">
    <property type="protein sequence ID" value="CAL8085733.1"/>
    <property type="molecule type" value="Genomic_DNA"/>
</dbReference>
<evidence type="ECO:0000256" key="4">
    <source>
        <dbReference type="ARBA" id="ARBA00023242"/>
    </source>
</evidence>
<keyword evidence="1" id="KW-0805">Transcription regulation</keyword>
<feature type="region of interest" description="Disordered" evidence="5">
    <location>
        <begin position="1"/>
        <end position="32"/>
    </location>
</feature>
<evidence type="ECO:0000256" key="5">
    <source>
        <dbReference type="SAM" id="MobiDB-lite"/>
    </source>
</evidence>
<dbReference type="InterPro" id="IPR047229">
    <property type="entry name" value="NFIL3-like"/>
</dbReference>
<dbReference type="PANTHER" id="PTHR15284">
    <property type="entry name" value="NUCLEAR FACTOR INTERLEUKIN-3-REGULATED PROTEIN"/>
    <property type="match status" value="1"/>
</dbReference>
<dbReference type="PANTHER" id="PTHR15284:SF0">
    <property type="entry name" value="GH23983P"/>
    <property type="match status" value="1"/>
</dbReference>
<dbReference type="InterPro" id="IPR047106">
    <property type="entry name" value="NFIL3-like_bZIP"/>
</dbReference>
<dbReference type="InterPro" id="IPR004827">
    <property type="entry name" value="bZIP"/>
</dbReference>
<evidence type="ECO:0000256" key="3">
    <source>
        <dbReference type="ARBA" id="ARBA00023163"/>
    </source>
</evidence>
<dbReference type="SMART" id="SM00338">
    <property type="entry name" value="BRLZ"/>
    <property type="match status" value="1"/>
</dbReference>
<dbReference type="Pfam" id="PF07716">
    <property type="entry name" value="bZIP_2"/>
    <property type="match status" value="1"/>
</dbReference>
<feature type="region of interest" description="Disordered" evidence="5">
    <location>
        <begin position="162"/>
        <end position="197"/>
    </location>
</feature>
<feature type="compositionally biased region" description="Polar residues" evidence="5">
    <location>
        <begin position="263"/>
        <end position="273"/>
    </location>
</feature>
<feature type="domain" description="BZIP" evidence="6">
    <location>
        <begin position="66"/>
        <end position="118"/>
    </location>
</feature>
<evidence type="ECO:0000256" key="1">
    <source>
        <dbReference type="ARBA" id="ARBA00023015"/>
    </source>
</evidence>
<evidence type="ECO:0000313" key="8">
    <source>
        <dbReference type="Proteomes" id="UP001642540"/>
    </source>
</evidence>
<evidence type="ECO:0000259" key="6">
    <source>
        <dbReference type="PROSITE" id="PS50217"/>
    </source>
</evidence>
<sequence>MTPTGNRDQMGVNRGAPPFPNANAGLLPPPPPSPFQVAFDVTQNAEQLQLFTQRKQREFIPEYKKDEIYWNYRRRNNEAAKRCRWKRRFNDMTLEQRVVELSKENHIMKAQLAAIKNKFGINGDNLIVLEQILGTLPSNEQLLNLSKRQKMYSSAGNMKAYDNDYYSSPSPNHESETGSSRSPPQYKMERSIAPYPSLPPITIEIGKPHQAENHPIPMNNNCQDDSQDNIISNSPSENALNLSWNGNQSSPKRIMELDEETNCDSNESSSVSQGIIEDKSNFGAKEQNGKESERPQFSTGRFYANENNNAYDTTSNLPPKLRHKSNLGEKELSPYTNSARGLQQNFLEKDPCLSMNTHGSEEYLRENLQPIEPNDADNVTQHKAEKKEVMPEFGLETENYQLKSDLARLAAEVTILKTILYEKKILT</sequence>
<evidence type="ECO:0000256" key="2">
    <source>
        <dbReference type="ARBA" id="ARBA00023125"/>
    </source>
</evidence>
<dbReference type="CDD" id="cd14694">
    <property type="entry name" value="bZIP_NFIL3"/>
    <property type="match status" value="1"/>
</dbReference>
<name>A0ABP1Q7U9_9HEXA</name>
<keyword evidence="8" id="KW-1185">Reference proteome</keyword>
<dbReference type="SUPFAM" id="SSF57959">
    <property type="entry name" value="Leucine zipper domain"/>
    <property type="match status" value="1"/>
</dbReference>
<feature type="compositionally biased region" description="Polar residues" evidence="5">
    <location>
        <begin position="165"/>
        <end position="183"/>
    </location>
</feature>
<dbReference type="InterPro" id="IPR046347">
    <property type="entry name" value="bZIP_sf"/>
</dbReference>
<organism evidence="7 8">
    <name type="scientific">Orchesella dallaii</name>
    <dbReference type="NCBI Taxonomy" id="48710"/>
    <lineage>
        <taxon>Eukaryota</taxon>
        <taxon>Metazoa</taxon>
        <taxon>Ecdysozoa</taxon>
        <taxon>Arthropoda</taxon>
        <taxon>Hexapoda</taxon>
        <taxon>Collembola</taxon>
        <taxon>Entomobryomorpha</taxon>
        <taxon>Entomobryoidea</taxon>
        <taxon>Orchesellidae</taxon>
        <taxon>Orchesellinae</taxon>
        <taxon>Orchesella</taxon>
    </lineage>
</organism>
<reference evidence="7 8" key="1">
    <citation type="submission" date="2024-08" db="EMBL/GenBank/DDBJ databases">
        <authorList>
            <person name="Cucini C."/>
            <person name="Frati F."/>
        </authorList>
    </citation>
    <scope>NUCLEOTIDE SEQUENCE [LARGE SCALE GENOMIC DNA]</scope>
</reference>
<feature type="region of interest" description="Disordered" evidence="5">
    <location>
        <begin position="210"/>
        <end position="297"/>
    </location>
</feature>
<dbReference type="Gene3D" id="1.20.5.170">
    <property type="match status" value="1"/>
</dbReference>
<dbReference type="PROSITE" id="PS00036">
    <property type="entry name" value="BZIP_BASIC"/>
    <property type="match status" value="1"/>
</dbReference>
<accession>A0ABP1Q7U9</accession>
<keyword evidence="3" id="KW-0804">Transcription</keyword>
<keyword evidence="2" id="KW-0238">DNA-binding</keyword>
<dbReference type="Proteomes" id="UP001642540">
    <property type="component" value="Unassembled WGS sequence"/>
</dbReference>
<feature type="compositionally biased region" description="Polar residues" evidence="5">
    <location>
        <begin position="218"/>
        <end position="251"/>
    </location>
</feature>